<sequence length="210" mass="23051">FNADGTRRPFSSDSPLPPPLIPHSSTAVTYISSAPPVHNRTTYQPVEPLKLASEQEDNSIAALSRELRAAAYPTTCKSSNHSPTRETSPSTTRYSTRSNSKRGPLPPRSLPKLHPNEQQTTISNTKISHYHHPHPHPPPAHHQQHEVEKQEEDGGREQPPVLLLRTPSLSNPTEDATLSFVSKFARLAPIIPSHSTNGNTSILSPADENN</sequence>
<organism evidence="2 3">
    <name type="scientific">Adineta steineri</name>
    <dbReference type="NCBI Taxonomy" id="433720"/>
    <lineage>
        <taxon>Eukaryota</taxon>
        <taxon>Metazoa</taxon>
        <taxon>Spiralia</taxon>
        <taxon>Gnathifera</taxon>
        <taxon>Rotifera</taxon>
        <taxon>Eurotatoria</taxon>
        <taxon>Bdelloidea</taxon>
        <taxon>Adinetida</taxon>
        <taxon>Adinetidae</taxon>
        <taxon>Adineta</taxon>
    </lineage>
</organism>
<evidence type="ECO:0000313" key="2">
    <source>
        <dbReference type="EMBL" id="CAF4310825.1"/>
    </source>
</evidence>
<dbReference type="AlphaFoldDB" id="A0A820IJX0"/>
<gene>
    <name evidence="2" type="ORF">OXD698_LOCUS46623</name>
</gene>
<feature type="region of interest" description="Disordered" evidence="1">
    <location>
        <begin position="191"/>
        <end position="210"/>
    </location>
</feature>
<comment type="caution">
    <text evidence="2">The sequence shown here is derived from an EMBL/GenBank/DDBJ whole genome shotgun (WGS) entry which is preliminary data.</text>
</comment>
<feature type="compositionally biased region" description="Polar residues" evidence="1">
    <location>
        <begin position="116"/>
        <end position="127"/>
    </location>
</feature>
<dbReference type="EMBL" id="CAJOAZ010017000">
    <property type="protein sequence ID" value="CAF4310825.1"/>
    <property type="molecule type" value="Genomic_DNA"/>
</dbReference>
<protein>
    <submittedName>
        <fullName evidence="2">Uncharacterized protein</fullName>
    </submittedName>
</protein>
<feature type="compositionally biased region" description="Polar residues" evidence="1">
    <location>
        <begin position="193"/>
        <end position="210"/>
    </location>
</feature>
<evidence type="ECO:0000256" key="1">
    <source>
        <dbReference type="SAM" id="MobiDB-lite"/>
    </source>
</evidence>
<reference evidence="2" key="1">
    <citation type="submission" date="2021-02" db="EMBL/GenBank/DDBJ databases">
        <authorList>
            <person name="Nowell W R."/>
        </authorList>
    </citation>
    <scope>NUCLEOTIDE SEQUENCE</scope>
</reference>
<dbReference type="Proteomes" id="UP000663844">
    <property type="component" value="Unassembled WGS sequence"/>
</dbReference>
<proteinExistence type="predicted"/>
<feature type="region of interest" description="Disordered" evidence="1">
    <location>
        <begin position="36"/>
        <end position="174"/>
    </location>
</feature>
<feature type="region of interest" description="Disordered" evidence="1">
    <location>
        <begin position="1"/>
        <end position="24"/>
    </location>
</feature>
<feature type="non-terminal residue" evidence="2">
    <location>
        <position position="210"/>
    </location>
</feature>
<feature type="compositionally biased region" description="Low complexity" evidence="1">
    <location>
        <begin position="85"/>
        <end position="98"/>
    </location>
</feature>
<name>A0A820IJX0_9BILA</name>
<feature type="compositionally biased region" description="Basic and acidic residues" evidence="1">
    <location>
        <begin position="143"/>
        <end position="156"/>
    </location>
</feature>
<evidence type="ECO:0000313" key="3">
    <source>
        <dbReference type="Proteomes" id="UP000663844"/>
    </source>
</evidence>
<accession>A0A820IJX0</accession>
<feature type="non-terminal residue" evidence="2">
    <location>
        <position position="1"/>
    </location>
</feature>